<comment type="subunit">
    <text evidence="2">DNA polymerase III contains a core (composed of alpha, epsilon and theta chains) that associates with a tau subunit. This core dimerizes to form the POLIII' complex. PolIII' associates with the gamma complex (composed of gamma, delta, delta', psi and chi chains) and with the beta chain to form the complete DNA polymerase III complex.</text>
</comment>
<dbReference type="EMBL" id="VZON01000004">
    <property type="protein sequence ID" value="KAB0612878.1"/>
    <property type="molecule type" value="Genomic_DNA"/>
</dbReference>
<protein>
    <submittedName>
        <fullName evidence="4">3'-5' exonuclease</fullName>
    </submittedName>
</protein>
<comment type="function">
    <text evidence="1">DNA polymerase III is a complex, multichain enzyme responsible for most of the replicative synthesis in bacteria. The epsilon subunit contain the editing function and is a proofreading 3'-5' exonuclease.</text>
</comment>
<dbReference type="GO" id="GO:0045004">
    <property type="term" value="P:DNA replication proofreading"/>
    <property type="evidence" value="ECO:0007669"/>
    <property type="project" value="TreeGrafter"/>
</dbReference>
<evidence type="ECO:0000256" key="2">
    <source>
        <dbReference type="ARBA" id="ARBA00026073"/>
    </source>
</evidence>
<evidence type="ECO:0000256" key="1">
    <source>
        <dbReference type="ARBA" id="ARBA00025483"/>
    </source>
</evidence>
<evidence type="ECO:0000313" key="5">
    <source>
        <dbReference type="Proteomes" id="UP000423641"/>
    </source>
</evidence>
<dbReference type="GO" id="GO:0003677">
    <property type="term" value="F:DNA binding"/>
    <property type="evidence" value="ECO:0007669"/>
    <property type="project" value="InterPro"/>
</dbReference>
<dbReference type="FunFam" id="3.30.420.10:FF:000045">
    <property type="entry name" value="3'-5' exonuclease DinG"/>
    <property type="match status" value="1"/>
</dbReference>
<dbReference type="PANTHER" id="PTHR30231">
    <property type="entry name" value="DNA POLYMERASE III SUBUNIT EPSILON"/>
    <property type="match status" value="1"/>
</dbReference>
<keyword evidence="4" id="KW-0540">Nuclease</keyword>
<dbReference type="Proteomes" id="UP000423641">
    <property type="component" value="Unassembled WGS sequence"/>
</dbReference>
<dbReference type="InterPro" id="IPR013520">
    <property type="entry name" value="Ribonucl_H"/>
</dbReference>
<dbReference type="InterPro" id="IPR006054">
    <property type="entry name" value="DnaQ"/>
</dbReference>
<evidence type="ECO:0000313" key="4">
    <source>
        <dbReference type="EMBL" id="KAB0612878.1"/>
    </source>
</evidence>
<dbReference type="SUPFAM" id="SSF53098">
    <property type="entry name" value="Ribonuclease H-like"/>
    <property type="match status" value="1"/>
</dbReference>
<dbReference type="AlphaFoldDB" id="A0AAV6EI52"/>
<dbReference type="Pfam" id="PF00929">
    <property type="entry name" value="RNase_T"/>
    <property type="match status" value="1"/>
</dbReference>
<dbReference type="CDD" id="cd06127">
    <property type="entry name" value="DEDDh"/>
    <property type="match status" value="1"/>
</dbReference>
<reference evidence="4 5" key="1">
    <citation type="submission" date="2019-09" db="EMBL/GenBank/DDBJ databases">
        <title>Draft genome sequences of 48 bacterial type strains from the CCUG.</title>
        <authorList>
            <person name="Tunovic T."/>
            <person name="Pineiro-Iglesias B."/>
            <person name="Unosson C."/>
            <person name="Inganas E."/>
            <person name="Ohlen M."/>
            <person name="Cardew S."/>
            <person name="Jensie-Markopoulos S."/>
            <person name="Salva-Serra F."/>
            <person name="Jaen-Luchoro D."/>
            <person name="Karlsson R."/>
            <person name="Svensson-Stadler L."/>
            <person name="Chun J."/>
            <person name="Moore E."/>
        </authorList>
    </citation>
    <scope>NUCLEOTIDE SEQUENCE [LARGE SCALE GENOMIC DNA]</scope>
    <source>
        <strain evidence="4 5">CCUG 34538</strain>
    </source>
</reference>
<dbReference type="PANTHER" id="PTHR30231:SF41">
    <property type="entry name" value="DNA POLYMERASE III SUBUNIT EPSILON"/>
    <property type="match status" value="1"/>
</dbReference>
<sequence>MEQKLENFINLLGKSSLNHYDFLQKANDIDSIKELIDIKNFDDWRILGLDLIKTETKKVTLKTRYTDFKDQIFCVVDIETNGGIKTGQIIEIGALKLLDGKEIGRFESFIYAPDIPENISELTGIYPTDLIDAPSLASVLEKFKLFLGDSVFVAHNVKFDYDFISVSLEKQGFGMLLNRRICTIDLARRTIPSQKYGLGTLKELLGINNAHHRALNDAIAASEIFKECIKRVPWSVQSVEDLIVFSKTAKSLKLPNVVINQ</sequence>
<dbReference type="NCBIfam" id="TIGR00573">
    <property type="entry name" value="dnaq"/>
    <property type="match status" value="1"/>
</dbReference>
<organism evidence="4 5">
    <name type="scientific">Campylobacter hyointestinalis subsp. lawsonii</name>
    <dbReference type="NCBI Taxonomy" id="91353"/>
    <lineage>
        <taxon>Bacteria</taxon>
        <taxon>Pseudomonadati</taxon>
        <taxon>Campylobacterota</taxon>
        <taxon>Epsilonproteobacteria</taxon>
        <taxon>Campylobacterales</taxon>
        <taxon>Campylobacteraceae</taxon>
        <taxon>Campylobacter</taxon>
    </lineage>
</organism>
<dbReference type="InterPro" id="IPR012337">
    <property type="entry name" value="RNaseH-like_sf"/>
</dbReference>
<dbReference type="GO" id="GO:0005829">
    <property type="term" value="C:cytosol"/>
    <property type="evidence" value="ECO:0007669"/>
    <property type="project" value="TreeGrafter"/>
</dbReference>
<dbReference type="GeneID" id="56510025"/>
<comment type="caution">
    <text evidence="4">The sequence shown here is derived from an EMBL/GenBank/DDBJ whole genome shotgun (WGS) entry which is preliminary data.</text>
</comment>
<dbReference type="GO" id="GO:0008408">
    <property type="term" value="F:3'-5' exonuclease activity"/>
    <property type="evidence" value="ECO:0007669"/>
    <property type="project" value="TreeGrafter"/>
</dbReference>
<proteinExistence type="predicted"/>
<name>A0AAV6EI52_CAMHY</name>
<dbReference type="GO" id="GO:0003887">
    <property type="term" value="F:DNA-directed DNA polymerase activity"/>
    <property type="evidence" value="ECO:0007669"/>
    <property type="project" value="InterPro"/>
</dbReference>
<feature type="domain" description="Exonuclease" evidence="3">
    <location>
        <begin position="72"/>
        <end position="234"/>
    </location>
</feature>
<keyword evidence="4" id="KW-0269">Exonuclease</keyword>
<dbReference type="NCBIfam" id="NF006316">
    <property type="entry name" value="PRK08517.1"/>
    <property type="match status" value="1"/>
</dbReference>
<gene>
    <name evidence="4" type="ORF">F7P66_05665</name>
</gene>
<dbReference type="InterPro" id="IPR036397">
    <property type="entry name" value="RNaseH_sf"/>
</dbReference>
<evidence type="ECO:0000259" key="3">
    <source>
        <dbReference type="SMART" id="SM00479"/>
    </source>
</evidence>
<dbReference type="Gene3D" id="3.30.420.10">
    <property type="entry name" value="Ribonuclease H-like superfamily/Ribonuclease H"/>
    <property type="match status" value="1"/>
</dbReference>
<dbReference type="RefSeq" id="WP_112000112.1">
    <property type="nucleotide sequence ID" value="NZ_CP053828.1"/>
</dbReference>
<keyword evidence="4" id="KW-0378">Hydrolase</keyword>
<dbReference type="SMART" id="SM00479">
    <property type="entry name" value="EXOIII"/>
    <property type="match status" value="1"/>
</dbReference>
<accession>A0AAV6EI52</accession>